<dbReference type="VEuPathDB" id="TriTrypDB:C3747_121g14"/>
<dbReference type="VEuPathDB" id="TriTrypDB:TCDM_06657"/>
<dbReference type="VEuPathDB" id="TriTrypDB:C4B63_9g510"/>
<dbReference type="VEuPathDB" id="TriTrypDB:BCY84_18240"/>
<dbReference type="VEuPathDB" id="TriTrypDB:TcCL_ESM06549"/>
<organism evidence="2 3">
    <name type="scientific">Trypanosoma cruzi</name>
    <dbReference type="NCBI Taxonomy" id="5693"/>
    <lineage>
        <taxon>Eukaryota</taxon>
        <taxon>Discoba</taxon>
        <taxon>Euglenozoa</taxon>
        <taxon>Kinetoplastea</taxon>
        <taxon>Metakinetoplastina</taxon>
        <taxon>Trypanosomatida</taxon>
        <taxon>Trypanosomatidae</taxon>
        <taxon>Trypanosoma</taxon>
        <taxon>Schizotrypanum</taxon>
    </lineage>
</organism>
<dbReference type="VEuPathDB" id="TriTrypDB:TcG_08782"/>
<dbReference type="PROSITE" id="PS01132">
    <property type="entry name" value="ACTINS_ACT_LIKE"/>
    <property type="match status" value="1"/>
</dbReference>
<accession>A0A2V2VS93</accession>
<dbReference type="InterPro" id="IPR004000">
    <property type="entry name" value="Actin"/>
</dbReference>
<dbReference type="CDD" id="cd13397">
    <property type="entry name" value="ASKHA_NBD_actin_Arp-T1-3"/>
    <property type="match status" value="1"/>
</dbReference>
<dbReference type="Gene3D" id="3.30.420.40">
    <property type="match status" value="2"/>
</dbReference>
<dbReference type="VEuPathDB" id="TriTrypDB:Tc_MARK_2809"/>
<dbReference type="Pfam" id="PF00022">
    <property type="entry name" value="Actin"/>
    <property type="match status" value="1"/>
</dbReference>
<dbReference type="AlphaFoldDB" id="A0A2V2VS93"/>
<comment type="caution">
    <text evidence="2">The sequence shown here is derived from an EMBL/GenBank/DDBJ whole genome shotgun (WGS) entry which is preliminary data.</text>
</comment>
<dbReference type="Gene3D" id="3.90.640.10">
    <property type="entry name" value="Actin, Chain A, domain 4"/>
    <property type="match status" value="1"/>
</dbReference>
<dbReference type="VEuPathDB" id="TriTrypDB:TcYC6_0051560"/>
<dbReference type="EMBL" id="PRFA01000009">
    <property type="protein sequence ID" value="PWU99309.1"/>
    <property type="molecule type" value="Genomic_DNA"/>
</dbReference>
<dbReference type="VEuPathDB" id="TriTrypDB:ECC02_007041"/>
<evidence type="ECO:0000313" key="2">
    <source>
        <dbReference type="EMBL" id="PWU99309.1"/>
    </source>
</evidence>
<name>A0A2V2VS93_TRYCR</name>
<dbReference type="Proteomes" id="UP000246121">
    <property type="component" value="Unassembled WGS sequence"/>
</dbReference>
<evidence type="ECO:0000313" key="3">
    <source>
        <dbReference type="Proteomes" id="UP000246121"/>
    </source>
</evidence>
<dbReference type="VEuPathDB" id="TriTrypDB:TcBrA4_0102680"/>
<comment type="similarity">
    <text evidence="1">Belongs to the actin family.</text>
</comment>
<dbReference type="InterPro" id="IPR043129">
    <property type="entry name" value="ATPase_NBD"/>
</dbReference>
<dbReference type="VEuPathDB" id="TriTrypDB:TcCLB.507129.10"/>
<reference evidence="2 3" key="1">
    <citation type="journal article" date="2018" name="Microb. Genom.">
        <title>Expanding an expanded genome: long-read sequencing of Trypanosoma cruzi.</title>
        <authorList>
            <person name="Berna L."/>
            <person name="Rodriguez M."/>
            <person name="Chiribao M.L."/>
            <person name="Parodi-Talice A."/>
            <person name="Pita S."/>
            <person name="Rijo G."/>
            <person name="Alvarez-Valin F."/>
            <person name="Robello C."/>
        </authorList>
    </citation>
    <scope>NUCLEOTIDE SEQUENCE [LARGE SCALE GENOMIC DNA]</scope>
    <source>
        <strain evidence="2 3">Dm28c</strain>
    </source>
</reference>
<proteinExistence type="inferred from homology"/>
<dbReference type="SUPFAM" id="SSF53067">
    <property type="entry name" value="Actin-like ATPase domain"/>
    <property type="match status" value="2"/>
</dbReference>
<evidence type="ECO:0000256" key="1">
    <source>
        <dbReference type="RuleBase" id="RU000487"/>
    </source>
</evidence>
<dbReference type="SMART" id="SM00268">
    <property type="entry name" value="ACTIN"/>
    <property type="match status" value="1"/>
</dbReference>
<dbReference type="VEuPathDB" id="TriTrypDB:TCSYLVIO_004063"/>
<dbReference type="InterPro" id="IPR020902">
    <property type="entry name" value="Actin/actin-like_CS"/>
</dbReference>
<dbReference type="VEuPathDB" id="TriTrypDB:TcCLB.507969.50"/>
<gene>
    <name evidence="2" type="ORF">C4B63_9g510</name>
</gene>
<protein>
    <submittedName>
        <fullName evidence="2">Putative actin 2</fullName>
    </submittedName>
</protein>
<dbReference type="FunFam" id="3.30.420.40:FF:000050">
    <property type="entry name" value="Actin, alpha skeletal muscle"/>
    <property type="match status" value="1"/>
</dbReference>
<dbReference type="PRINTS" id="PR00190">
    <property type="entry name" value="ACTIN"/>
</dbReference>
<sequence length="392" mass="43628">MEATLWDEEPAVVLDNGSGNIKCGFAGEEIPRCVFPSVTGVSMNARSSGSSSSQRVYVGDEALQEKGLRYFYPMEHGIVYDWDQMERVWRHAYEQLRVPPERQAVLLTEAPMNPISNREKMAETLFESFGVPALHVQIQAVLTLYSSGRTDGLVLDSGDGVTHLVPVFEGQTMPQTVRRLELAGRDLTEWMMELLSDELDRPFTTSADREVARRVKESLCYIPLFFEEELQAAEEDGINEDAKGKEPFTLPDGEVIHVGRARFCCPEILFNPALAEKPYDGIQHAVINCVNSCPIDLRRQLLGSIVLSGGNTMFKGMQKRLQSELAALANKRAAEDVRVVAASERKFSVWIGAAILASLTSFASEWITRTEYAEQGAAVLHKRCDSLSFVSK</sequence>
<dbReference type="PANTHER" id="PTHR11937">
    <property type="entry name" value="ACTIN"/>
    <property type="match status" value="1"/>
</dbReference>